<dbReference type="PANTHER" id="PTHR42756:SF1">
    <property type="entry name" value="TRANSCRIPTIONAL REPRESSOR OF EMRAB OPERON"/>
    <property type="match status" value="1"/>
</dbReference>
<evidence type="ECO:0000256" key="2">
    <source>
        <dbReference type="ARBA" id="ARBA00023125"/>
    </source>
</evidence>
<keyword evidence="3" id="KW-0804">Transcription</keyword>
<evidence type="ECO:0000256" key="1">
    <source>
        <dbReference type="ARBA" id="ARBA00023015"/>
    </source>
</evidence>
<feature type="domain" description="HTH marR-type" evidence="4">
    <location>
        <begin position="22"/>
        <end position="154"/>
    </location>
</feature>
<dbReference type="AlphaFoldDB" id="A0A917DA97"/>
<dbReference type="PANTHER" id="PTHR42756">
    <property type="entry name" value="TRANSCRIPTIONAL REGULATOR, MARR"/>
    <property type="match status" value="1"/>
</dbReference>
<dbReference type="Proteomes" id="UP000613160">
    <property type="component" value="Unassembled WGS sequence"/>
</dbReference>
<keyword evidence="6" id="KW-1185">Reference proteome</keyword>
<reference evidence="5" key="2">
    <citation type="submission" date="2020-09" db="EMBL/GenBank/DDBJ databases">
        <authorList>
            <person name="Sun Q."/>
            <person name="Zhou Y."/>
        </authorList>
    </citation>
    <scope>NUCLEOTIDE SEQUENCE</scope>
    <source>
        <strain evidence="5">CGMCC 1.15493</strain>
    </source>
</reference>
<accession>A0A917DA97</accession>
<evidence type="ECO:0000256" key="3">
    <source>
        <dbReference type="ARBA" id="ARBA00023163"/>
    </source>
</evidence>
<dbReference type="InterPro" id="IPR036388">
    <property type="entry name" value="WH-like_DNA-bd_sf"/>
</dbReference>
<dbReference type="RefSeq" id="WP_188850451.1">
    <property type="nucleotide sequence ID" value="NZ_BMJJ01000004.1"/>
</dbReference>
<dbReference type="GO" id="GO:0003700">
    <property type="term" value="F:DNA-binding transcription factor activity"/>
    <property type="evidence" value="ECO:0007669"/>
    <property type="project" value="InterPro"/>
</dbReference>
<dbReference type="SMART" id="SM00347">
    <property type="entry name" value="HTH_MARR"/>
    <property type="match status" value="1"/>
</dbReference>
<dbReference type="EMBL" id="BMJJ01000004">
    <property type="protein sequence ID" value="GGD17096.1"/>
    <property type="molecule type" value="Genomic_DNA"/>
</dbReference>
<proteinExistence type="predicted"/>
<dbReference type="Gene3D" id="1.10.10.10">
    <property type="entry name" value="Winged helix-like DNA-binding domain superfamily/Winged helix DNA-binding domain"/>
    <property type="match status" value="1"/>
</dbReference>
<gene>
    <name evidence="5" type="ORF">GCM10011335_19930</name>
</gene>
<dbReference type="InterPro" id="IPR000835">
    <property type="entry name" value="HTH_MarR-typ"/>
</dbReference>
<organism evidence="5 6">
    <name type="scientific">Aureimonas glaciei</name>
    <dbReference type="NCBI Taxonomy" id="1776957"/>
    <lineage>
        <taxon>Bacteria</taxon>
        <taxon>Pseudomonadati</taxon>
        <taxon>Pseudomonadota</taxon>
        <taxon>Alphaproteobacteria</taxon>
        <taxon>Hyphomicrobiales</taxon>
        <taxon>Aurantimonadaceae</taxon>
        <taxon>Aureimonas</taxon>
    </lineage>
</organism>
<evidence type="ECO:0000313" key="5">
    <source>
        <dbReference type="EMBL" id="GGD17096.1"/>
    </source>
</evidence>
<comment type="caution">
    <text evidence="5">The sequence shown here is derived from an EMBL/GenBank/DDBJ whole genome shotgun (WGS) entry which is preliminary data.</text>
</comment>
<dbReference type="Pfam" id="PF12802">
    <property type="entry name" value="MarR_2"/>
    <property type="match status" value="1"/>
</dbReference>
<dbReference type="SUPFAM" id="SSF46785">
    <property type="entry name" value="Winged helix' DNA-binding domain"/>
    <property type="match status" value="1"/>
</dbReference>
<dbReference type="PROSITE" id="PS50995">
    <property type="entry name" value="HTH_MARR_2"/>
    <property type="match status" value="1"/>
</dbReference>
<reference evidence="5" key="1">
    <citation type="journal article" date="2014" name="Int. J. Syst. Evol. Microbiol.">
        <title>Complete genome sequence of Corynebacterium casei LMG S-19264T (=DSM 44701T), isolated from a smear-ripened cheese.</title>
        <authorList>
            <consortium name="US DOE Joint Genome Institute (JGI-PGF)"/>
            <person name="Walter F."/>
            <person name="Albersmeier A."/>
            <person name="Kalinowski J."/>
            <person name="Ruckert C."/>
        </authorList>
    </citation>
    <scope>NUCLEOTIDE SEQUENCE</scope>
    <source>
        <strain evidence="5">CGMCC 1.15493</strain>
    </source>
</reference>
<evidence type="ECO:0000259" key="4">
    <source>
        <dbReference type="PROSITE" id="PS50995"/>
    </source>
</evidence>
<evidence type="ECO:0000313" key="6">
    <source>
        <dbReference type="Proteomes" id="UP000613160"/>
    </source>
</evidence>
<dbReference type="PRINTS" id="PR00598">
    <property type="entry name" value="HTHMARR"/>
</dbReference>
<dbReference type="GO" id="GO:0003677">
    <property type="term" value="F:DNA binding"/>
    <property type="evidence" value="ECO:0007669"/>
    <property type="project" value="UniProtKB-KW"/>
</dbReference>
<sequence length="164" mass="17736">MTLKSQKISALPSEQLVPDGLANPLVPTLLSLSKTTRALMGIRLTELGLHQGQDELLIALDMGEPLSVSALSEKLFVRPSTVSKMLDRLCAKGLVDRVPTARDARLTLVRLTEKGNEAKTRVRQLWDMIDGELAGKMPPAGRDSVIGALGTIDGIIGSKLMRLR</sequence>
<keyword evidence="2" id="KW-0238">DNA-binding</keyword>
<name>A0A917DA97_9HYPH</name>
<protein>
    <recommendedName>
        <fullName evidence="4">HTH marR-type domain-containing protein</fullName>
    </recommendedName>
</protein>
<dbReference type="InterPro" id="IPR036390">
    <property type="entry name" value="WH_DNA-bd_sf"/>
</dbReference>
<keyword evidence="1" id="KW-0805">Transcription regulation</keyword>